<organism evidence="1 2">
    <name type="scientific">Penicillium cinerascens</name>
    <dbReference type="NCBI Taxonomy" id="70096"/>
    <lineage>
        <taxon>Eukaryota</taxon>
        <taxon>Fungi</taxon>
        <taxon>Dikarya</taxon>
        <taxon>Ascomycota</taxon>
        <taxon>Pezizomycotina</taxon>
        <taxon>Eurotiomycetes</taxon>
        <taxon>Eurotiomycetidae</taxon>
        <taxon>Eurotiales</taxon>
        <taxon>Aspergillaceae</taxon>
        <taxon>Penicillium</taxon>
    </lineage>
</organism>
<dbReference type="Proteomes" id="UP001150904">
    <property type="component" value="Unassembled WGS sequence"/>
</dbReference>
<keyword evidence="2" id="KW-1185">Reference proteome</keyword>
<dbReference type="AlphaFoldDB" id="A0A9W9NET7"/>
<name>A0A9W9NET7_9EURO</name>
<sequence>MAFKNKAPRLGWLAADSFADRGDAATQLFNTSASNPHHTGTNFIFIREDIYTEAFPVFIGKYPSISTVYLPPDGPIAFTLHAELGEATA</sequence>
<accession>A0A9W9NET7</accession>
<comment type="caution">
    <text evidence="1">The sequence shown here is derived from an EMBL/GenBank/DDBJ whole genome shotgun (WGS) entry which is preliminary data.</text>
</comment>
<evidence type="ECO:0000313" key="1">
    <source>
        <dbReference type="EMBL" id="KAJ5218594.1"/>
    </source>
</evidence>
<dbReference type="RefSeq" id="XP_058313167.1">
    <property type="nucleotide sequence ID" value="XM_058447756.1"/>
</dbReference>
<gene>
    <name evidence="1" type="ORF">N7498_000693</name>
</gene>
<evidence type="ECO:0000313" key="2">
    <source>
        <dbReference type="Proteomes" id="UP001150904"/>
    </source>
</evidence>
<reference evidence="1" key="2">
    <citation type="journal article" date="2023" name="IMA Fungus">
        <title>Comparative genomic study of the Penicillium genus elucidates a diverse pangenome and 15 lateral gene transfer events.</title>
        <authorList>
            <person name="Petersen C."/>
            <person name="Sorensen T."/>
            <person name="Nielsen M.R."/>
            <person name="Sondergaard T.E."/>
            <person name="Sorensen J.L."/>
            <person name="Fitzpatrick D.A."/>
            <person name="Frisvad J.C."/>
            <person name="Nielsen K.L."/>
        </authorList>
    </citation>
    <scope>NUCLEOTIDE SEQUENCE</scope>
    <source>
        <strain evidence="1">IBT 15544</strain>
    </source>
</reference>
<dbReference type="EMBL" id="JAPQKR010000004">
    <property type="protein sequence ID" value="KAJ5218594.1"/>
    <property type="molecule type" value="Genomic_DNA"/>
</dbReference>
<reference evidence="1" key="1">
    <citation type="submission" date="2022-12" db="EMBL/GenBank/DDBJ databases">
        <authorList>
            <person name="Petersen C."/>
        </authorList>
    </citation>
    <scope>NUCLEOTIDE SEQUENCE</scope>
    <source>
        <strain evidence="1">IBT 15544</strain>
    </source>
</reference>
<protein>
    <submittedName>
        <fullName evidence="1">Uncharacterized protein</fullName>
    </submittedName>
</protein>
<dbReference type="GeneID" id="83175056"/>
<proteinExistence type="predicted"/>